<dbReference type="SMART" id="SM00257">
    <property type="entry name" value="LysM"/>
    <property type="match status" value="1"/>
</dbReference>
<dbReference type="InterPro" id="IPR018392">
    <property type="entry name" value="LysM"/>
</dbReference>
<dbReference type="SUPFAM" id="SSF54106">
    <property type="entry name" value="LysM domain"/>
    <property type="match status" value="1"/>
</dbReference>
<dbReference type="CDD" id="cd12797">
    <property type="entry name" value="M23_peptidase"/>
    <property type="match status" value="1"/>
</dbReference>
<keyword evidence="3" id="KW-0732">Signal</keyword>
<gene>
    <name evidence="5" type="primary">nlpD</name>
    <name evidence="5" type="ORF">NMK_3354</name>
</gene>
<dbReference type="AlphaFoldDB" id="A0A2R5FH75"/>
<dbReference type="PROSITE" id="PS51257">
    <property type="entry name" value="PROKAR_LIPOPROTEIN"/>
    <property type="match status" value="1"/>
</dbReference>
<dbReference type="RefSeq" id="WP_109016896.1">
    <property type="nucleotide sequence ID" value="NZ_BDOQ01000020.1"/>
</dbReference>
<dbReference type="InterPro" id="IPR036779">
    <property type="entry name" value="LysM_dom_sf"/>
</dbReference>
<dbReference type="GO" id="GO:0032153">
    <property type="term" value="C:cell division site"/>
    <property type="evidence" value="ECO:0007669"/>
    <property type="project" value="TreeGrafter"/>
</dbReference>
<dbReference type="GO" id="GO:0009279">
    <property type="term" value="C:cell outer membrane"/>
    <property type="evidence" value="ECO:0007669"/>
    <property type="project" value="TreeGrafter"/>
</dbReference>
<feature type="compositionally biased region" description="Low complexity" evidence="2">
    <location>
        <begin position="32"/>
        <end position="53"/>
    </location>
</feature>
<feature type="signal peptide" evidence="3">
    <location>
        <begin position="1"/>
        <end position="22"/>
    </location>
</feature>
<evidence type="ECO:0000256" key="2">
    <source>
        <dbReference type="SAM" id="MobiDB-lite"/>
    </source>
</evidence>
<feature type="region of interest" description="Disordered" evidence="2">
    <location>
        <begin position="137"/>
        <end position="170"/>
    </location>
</feature>
<evidence type="ECO:0000313" key="5">
    <source>
        <dbReference type="EMBL" id="GBG15743.1"/>
    </source>
</evidence>
<evidence type="ECO:0000256" key="1">
    <source>
        <dbReference type="ARBA" id="ARBA00038420"/>
    </source>
</evidence>
<comment type="caution">
    <text evidence="5">The sequence shown here is derived from an EMBL/GenBank/DDBJ whole genome shotgun (WGS) entry which is preliminary data.</text>
</comment>
<dbReference type="PROSITE" id="PS51782">
    <property type="entry name" value="LYSM"/>
    <property type="match status" value="1"/>
</dbReference>
<dbReference type="PANTHER" id="PTHR21666:SF263">
    <property type="entry name" value="MUREIN HYDROLASE ACTIVATOR NLPD"/>
    <property type="match status" value="1"/>
</dbReference>
<keyword evidence="5" id="KW-0449">Lipoprotein</keyword>
<dbReference type="InterPro" id="IPR011055">
    <property type="entry name" value="Dup_hybrid_motif"/>
</dbReference>
<dbReference type="PANTHER" id="PTHR21666">
    <property type="entry name" value="PEPTIDASE-RELATED"/>
    <property type="match status" value="1"/>
</dbReference>
<name>A0A2R5FH75_9PROT</name>
<evidence type="ECO:0000259" key="4">
    <source>
        <dbReference type="PROSITE" id="PS51782"/>
    </source>
</evidence>
<dbReference type="EMBL" id="BDOQ01000020">
    <property type="protein sequence ID" value="GBG15743.1"/>
    <property type="molecule type" value="Genomic_DNA"/>
</dbReference>
<evidence type="ECO:0000313" key="6">
    <source>
        <dbReference type="Proteomes" id="UP000245081"/>
    </source>
</evidence>
<feature type="chain" id="PRO_5015313771" evidence="3">
    <location>
        <begin position="23"/>
        <end position="384"/>
    </location>
</feature>
<protein>
    <submittedName>
        <fullName evidence="5">Lipoprotein NlpD</fullName>
    </submittedName>
</protein>
<keyword evidence="6" id="KW-1185">Reference proteome</keyword>
<evidence type="ECO:0000256" key="3">
    <source>
        <dbReference type="SAM" id="SignalP"/>
    </source>
</evidence>
<dbReference type="InterPro" id="IPR050570">
    <property type="entry name" value="Cell_wall_metabolism_enzyme"/>
</dbReference>
<proteinExistence type="inferred from homology"/>
<dbReference type="Gene3D" id="3.10.350.10">
    <property type="entry name" value="LysM domain"/>
    <property type="match status" value="1"/>
</dbReference>
<dbReference type="Pfam" id="PF01551">
    <property type="entry name" value="Peptidase_M23"/>
    <property type="match status" value="1"/>
</dbReference>
<feature type="compositionally biased region" description="Basic and acidic residues" evidence="2">
    <location>
        <begin position="224"/>
        <end position="250"/>
    </location>
</feature>
<feature type="domain" description="LysM" evidence="4">
    <location>
        <begin position="63"/>
        <end position="107"/>
    </location>
</feature>
<dbReference type="GO" id="GO:0004222">
    <property type="term" value="F:metalloendopeptidase activity"/>
    <property type="evidence" value="ECO:0007669"/>
    <property type="project" value="TreeGrafter"/>
</dbReference>
<dbReference type="Proteomes" id="UP000245081">
    <property type="component" value="Unassembled WGS sequence"/>
</dbReference>
<accession>A0A2R5FH75</accession>
<reference evidence="5 6" key="1">
    <citation type="journal article" date="2018" name="Environ. Microbiol.">
        <title>Isolation and genomic characterization of Novimethylophilus kurashikiensis gen. nov. sp. nov., a new lanthanide-dependent methylotrophic species of Methylophilaceae.</title>
        <authorList>
            <person name="Lv H."/>
            <person name="Sahin N."/>
            <person name="Tani A."/>
        </authorList>
    </citation>
    <scope>NUCLEOTIDE SEQUENCE [LARGE SCALE GENOMIC DNA]</scope>
    <source>
        <strain evidence="5 6">La2-4</strain>
    </source>
</reference>
<organism evidence="5 6">
    <name type="scientific">Novimethylophilus kurashikiensis</name>
    <dbReference type="NCBI Taxonomy" id="1825523"/>
    <lineage>
        <taxon>Bacteria</taxon>
        <taxon>Pseudomonadati</taxon>
        <taxon>Pseudomonadota</taxon>
        <taxon>Betaproteobacteria</taxon>
        <taxon>Nitrosomonadales</taxon>
        <taxon>Methylophilaceae</taxon>
        <taxon>Novimethylophilus</taxon>
    </lineage>
</organism>
<dbReference type="CDD" id="cd00118">
    <property type="entry name" value="LysM"/>
    <property type="match status" value="1"/>
</dbReference>
<dbReference type="Pfam" id="PF01476">
    <property type="entry name" value="LysM"/>
    <property type="match status" value="1"/>
</dbReference>
<dbReference type="SUPFAM" id="SSF51261">
    <property type="entry name" value="Duplicated hybrid motif"/>
    <property type="match status" value="1"/>
</dbReference>
<dbReference type="Gene3D" id="2.70.70.10">
    <property type="entry name" value="Glucose Permease (Domain IIA)"/>
    <property type="match status" value="1"/>
</dbReference>
<feature type="region of interest" description="Disordered" evidence="2">
    <location>
        <begin position="184"/>
        <end position="264"/>
    </location>
</feature>
<sequence>MRIGLWLIVLLLAACSETPTHKAPVIERLPQSTKKTAPAPATSAKPATPAKAPVAGEKDWRPDTYTVKKGDTLYSIGLEFGYDYKDLAQLNHIVPPYKIYVGQTLKIKGNGAPAPTAAAASQTDAESGAVITPMKSDDAVTAKPLDQSATTSPAPIKGKALNEPPLMTEPKAIKEPYSLQAMQVPPPKAATEAKTDDTAKATATVAPKVDSAKSDAAKSNSAKPKQESAKNEPDKTETAKTESGKTETSSEKPSQMAGDDDSVDWAWPAQGKVLGGFGEAGGTKGIDIAGTSGQPVYAAAAGKVVYSGSGLRGYGKLVIIKHNKTYLSAYAHNNQILVKEGQEVTKGQKIAEMGNTDADQVKLHFEIRKLGKPVDPTKYLSEKP</sequence>
<feature type="compositionally biased region" description="Low complexity" evidence="2">
    <location>
        <begin position="200"/>
        <end position="209"/>
    </location>
</feature>
<comment type="similarity">
    <text evidence="1">Belongs to the E.coli NlpD/Haemophilus LppB family.</text>
</comment>
<dbReference type="InterPro" id="IPR016047">
    <property type="entry name" value="M23ase_b-sheet_dom"/>
</dbReference>
<dbReference type="OrthoDB" id="9795421at2"/>
<feature type="region of interest" description="Disordered" evidence="2">
    <location>
        <begin position="29"/>
        <end position="63"/>
    </location>
</feature>